<protein>
    <submittedName>
        <fullName evidence="3">Uncharacterized protein</fullName>
    </submittedName>
</protein>
<dbReference type="Proteomes" id="UP000803844">
    <property type="component" value="Unassembled WGS sequence"/>
</dbReference>
<feature type="region of interest" description="Disordered" evidence="1">
    <location>
        <begin position="227"/>
        <end position="248"/>
    </location>
</feature>
<feature type="compositionally biased region" description="Polar residues" evidence="1">
    <location>
        <begin position="235"/>
        <end position="248"/>
    </location>
</feature>
<feature type="transmembrane region" description="Helical" evidence="2">
    <location>
        <begin position="12"/>
        <end position="36"/>
    </location>
</feature>
<keyword evidence="2" id="KW-0812">Transmembrane</keyword>
<keyword evidence="2" id="KW-1133">Transmembrane helix</keyword>
<dbReference type="RefSeq" id="XP_040780696.1">
    <property type="nucleotide sequence ID" value="XM_040924978.1"/>
</dbReference>
<keyword evidence="2" id="KW-0472">Membrane</keyword>
<evidence type="ECO:0000256" key="1">
    <source>
        <dbReference type="SAM" id="MobiDB-lite"/>
    </source>
</evidence>
<accession>A0A9P4YB15</accession>
<feature type="transmembrane region" description="Helical" evidence="2">
    <location>
        <begin position="268"/>
        <end position="289"/>
    </location>
</feature>
<dbReference type="AlphaFoldDB" id="A0A9P4YB15"/>
<organism evidence="3 4">
    <name type="scientific">Cryphonectria parasitica (strain ATCC 38755 / EP155)</name>
    <dbReference type="NCBI Taxonomy" id="660469"/>
    <lineage>
        <taxon>Eukaryota</taxon>
        <taxon>Fungi</taxon>
        <taxon>Dikarya</taxon>
        <taxon>Ascomycota</taxon>
        <taxon>Pezizomycotina</taxon>
        <taxon>Sordariomycetes</taxon>
        <taxon>Sordariomycetidae</taxon>
        <taxon>Diaporthales</taxon>
        <taxon>Cryphonectriaceae</taxon>
        <taxon>Cryphonectria-Endothia species complex</taxon>
        <taxon>Cryphonectria</taxon>
    </lineage>
</organism>
<evidence type="ECO:0000313" key="4">
    <source>
        <dbReference type="Proteomes" id="UP000803844"/>
    </source>
</evidence>
<name>A0A9P4YB15_CRYP1</name>
<comment type="caution">
    <text evidence="3">The sequence shown here is derived from an EMBL/GenBank/DDBJ whole genome shotgun (WGS) entry which is preliminary data.</text>
</comment>
<reference evidence="3" key="1">
    <citation type="journal article" date="2020" name="Phytopathology">
        <title>Genome sequence of the chestnut blight fungus Cryphonectria parasitica EP155: A fundamental resource for an archetypical invasive plant pathogen.</title>
        <authorList>
            <person name="Crouch J.A."/>
            <person name="Dawe A."/>
            <person name="Aerts A."/>
            <person name="Barry K."/>
            <person name="Churchill A.C.L."/>
            <person name="Grimwood J."/>
            <person name="Hillman B."/>
            <person name="Milgroom M.G."/>
            <person name="Pangilinan J."/>
            <person name="Smith M."/>
            <person name="Salamov A."/>
            <person name="Schmutz J."/>
            <person name="Yadav J."/>
            <person name="Grigoriev I.V."/>
            <person name="Nuss D."/>
        </authorList>
    </citation>
    <scope>NUCLEOTIDE SEQUENCE</scope>
    <source>
        <strain evidence="3">EP155</strain>
    </source>
</reference>
<sequence>MAQVPDGAAGAAAGVLIWSSICFLSNCLFIWLLWGAQERRSFIFYISWITLLATATSIISQANDCLHYKDIMWTRLSIARASPGSPVPVATNGCTGVDLAMAWIRWSCYVAEAGLACSWASNLTAAVYGWNTIPRVQRHLNIISELGKVIPIMAVTGSMCLLYIWRIQQSYWWYYFVVNFCYCFFLIVADSMMFLILIEYLQTHLLLRRMNHQQRRDYVCQASDIPTPHSRSDSEGTSIFTTSRSRSLPGSHFGALQQREGGIYDKYLIVRTFTPLLMLSFFEVFNIMASRTQREKFQQLAQATAPDLSASTARAWFASYIPGCLASLVLPLAFATTRNFSERLYLTFVPEHFQSSERRRKFWHASELVYAAMDNDKGILSRQKRLLMEDRLQIEVTYEFEVRSEKPASREAVAEVIGKGGSASYPYNVEDHKWGDTERILPRRPSVSFVAPGRSSRGPPG</sequence>
<feature type="transmembrane region" description="Helical" evidence="2">
    <location>
        <begin position="146"/>
        <end position="165"/>
    </location>
</feature>
<proteinExistence type="predicted"/>
<evidence type="ECO:0000256" key="2">
    <source>
        <dbReference type="SAM" id="Phobius"/>
    </source>
</evidence>
<gene>
    <name evidence="3" type="ORF">M406DRAFT_66208</name>
</gene>
<feature type="transmembrane region" description="Helical" evidence="2">
    <location>
        <begin position="42"/>
        <end position="62"/>
    </location>
</feature>
<dbReference type="OrthoDB" id="5287295at2759"/>
<dbReference type="GeneID" id="63842107"/>
<feature type="transmembrane region" description="Helical" evidence="2">
    <location>
        <begin position="315"/>
        <end position="335"/>
    </location>
</feature>
<dbReference type="EMBL" id="MU032344">
    <property type="protein sequence ID" value="KAF3769735.1"/>
    <property type="molecule type" value="Genomic_DNA"/>
</dbReference>
<keyword evidence="4" id="KW-1185">Reference proteome</keyword>
<feature type="transmembrane region" description="Helical" evidence="2">
    <location>
        <begin position="171"/>
        <end position="201"/>
    </location>
</feature>
<evidence type="ECO:0000313" key="3">
    <source>
        <dbReference type="EMBL" id="KAF3769735.1"/>
    </source>
</evidence>